<dbReference type="AlphaFoldDB" id="E5XMA4"/>
<reference evidence="1 2" key="1">
    <citation type="journal article" date="2011" name="Stand. Genomic Sci.">
        <title>High quality draft genome sequence of Segniliparus rugosus CDC 945(T)= (ATCC BAA-974(T)).</title>
        <authorList>
            <person name="Earl A.M."/>
            <person name="Desjardins C.A."/>
            <person name="Fitzgerald M.G."/>
            <person name="Arachchi H.M."/>
            <person name="Zeng Q."/>
            <person name="Mehta T."/>
            <person name="Griggs A."/>
            <person name="Birren B.W."/>
            <person name="Toney N.C."/>
            <person name="Carr J."/>
            <person name="Posey J."/>
            <person name="Butler W.R."/>
        </authorList>
    </citation>
    <scope>NUCLEOTIDE SEQUENCE [LARGE SCALE GENOMIC DNA]</scope>
    <source>
        <strain evidence="2">ATCC BAA-974 / DSM 45345 / CCUG 50838 / CIP 108380 / JCM 13579 / CDC 945</strain>
    </source>
</reference>
<dbReference type="InterPro" id="IPR021408">
    <property type="entry name" value="DUF3046"/>
</dbReference>
<gene>
    <name evidence="1" type="ORF">HMPREF9336_00624</name>
</gene>
<proteinExistence type="predicted"/>
<evidence type="ECO:0000313" key="2">
    <source>
        <dbReference type="Proteomes" id="UP000004816"/>
    </source>
</evidence>
<dbReference type="EMBL" id="ACZI02000003">
    <property type="protein sequence ID" value="EFV14483.1"/>
    <property type="molecule type" value="Genomic_DNA"/>
</dbReference>
<comment type="caution">
    <text evidence="1">The sequence shown here is derived from an EMBL/GenBank/DDBJ whole genome shotgun (WGS) entry which is preliminary data.</text>
</comment>
<dbReference type="Proteomes" id="UP000004816">
    <property type="component" value="Unassembled WGS sequence"/>
</dbReference>
<dbReference type="HOGENOM" id="CLU_179041_0_0_11"/>
<dbReference type="RefSeq" id="WP_007467732.1">
    <property type="nucleotide sequence ID" value="NZ_KI391954.1"/>
</dbReference>
<dbReference type="Pfam" id="PF11248">
    <property type="entry name" value="DUF3046"/>
    <property type="match status" value="1"/>
</dbReference>
<protein>
    <recommendedName>
        <fullName evidence="3">DUF3046 family protein</fullName>
    </recommendedName>
</protein>
<keyword evidence="2" id="KW-1185">Reference proteome</keyword>
<dbReference type="STRING" id="679197.HMPREF9336_00624"/>
<sequence length="64" mass="7501">MRLREFRERVHEEFGRQFGDTLLRDHALLAYGGATALTAIEKGAEPKLVWQALCQDFDVPRQRW</sequence>
<name>E5XMA4_SEGRC</name>
<evidence type="ECO:0008006" key="3">
    <source>
        <dbReference type="Google" id="ProtNLM"/>
    </source>
</evidence>
<accession>E5XMA4</accession>
<evidence type="ECO:0000313" key="1">
    <source>
        <dbReference type="EMBL" id="EFV14483.1"/>
    </source>
</evidence>
<organism evidence="1 2">
    <name type="scientific">Segniliparus rugosus (strain ATCC BAA-974 / DSM 45345 / CCUG 50838 / CIP 108380 / JCM 13579 / CDC 945)</name>
    <dbReference type="NCBI Taxonomy" id="679197"/>
    <lineage>
        <taxon>Bacteria</taxon>
        <taxon>Bacillati</taxon>
        <taxon>Actinomycetota</taxon>
        <taxon>Actinomycetes</taxon>
        <taxon>Mycobacteriales</taxon>
        <taxon>Segniliparaceae</taxon>
        <taxon>Segniliparus</taxon>
    </lineage>
</organism>